<feature type="compositionally biased region" description="Polar residues" evidence="1">
    <location>
        <begin position="42"/>
        <end position="53"/>
    </location>
</feature>
<feature type="compositionally biased region" description="Basic and acidic residues" evidence="1">
    <location>
        <begin position="54"/>
        <end position="64"/>
    </location>
</feature>
<dbReference type="RefSeq" id="WP_071905887.1">
    <property type="nucleotide sequence ID" value="NZ_LT607756.1"/>
</dbReference>
<dbReference type="PATRIC" id="fig|129848.4.peg.233"/>
<name>A0A1D3KZV6_9EURY</name>
<evidence type="ECO:0000256" key="1">
    <source>
        <dbReference type="SAM" id="MobiDB-lite"/>
    </source>
</evidence>
<dbReference type="Proteomes" id="UP000094707">
    <property type="component" value="Chromosome I"/>
</dbReference>
<evidence type="ECO:0008006" key="5">
    <source>
        <dbReference type="Google" id="ProtNLM"/>
    </source>
</evidence>
<protein>
    <recommendedName>
        <fullName evidence="5">Flp pilus assembly protein RcpC/CpaB domain-containing protein</fullName>
    </recommendedName>
</protein>
<proteinExistence type="predicted"/>
<feature type="region of interest" description="Disordered" evidence="1">
    <location>
        <begin position="1"/>
        <end position="103"/>
    </location>
</feature>
<feature type="compositionally biased region" description="Basic and acidic residues" evidence="1">
    <location>
        <begin position="74"/>
        <end position="89"/>
    </location>
</feature>
<accession>A0A1D3KZV6</accession>
<keyword evidence="2" id="KW-0812">Transmembrane</keyword>
<evidence type="ECO:0000313" key="4">
    <source>
        <dbReference type="Proteomes" id="UP000094707"/>
    </source>
</evidence>
<dbReference type="InterPro" id="IPR007509">
    <property type="entry name" value="DUF515"/>
</dbReference>
<dbReference type="OrthoDB" id="77766at2157"/>
<dbReference type="GeneID" id="30411089"/>
<sequence>MLDKILGKKDKDKKDTPDLRKNGKKSESDMGGRLKDMMGKVSGSNEKGNSSSDLGEKPSNDKKIPRPMPRPKKKPLDSKPRLKPPEKKSSGLGGFGGGGGFGRKVPDDDQKTLVGAAVFGVVLIVAAVVLYYFMFYAPYQDTLNSAKMEKYNEVNSYFKGGLASDPKKQILLAEIDSSVTPDQVLAVDVLGPATTSWRTYQNQQINNKKDAYNRVMITYTATNTSTDQTSDGVKDRMMNTTAAQEVVNEADAAVLSNMDIETPDTIAVPILVSRLQAAGGLVTVGNTVDVYLRTNASSGGNETNTSTSTSPEISGATVLAILRSSSTGTIDANLTQAQVTAAAAAAASGNASYGESAGAGYSNSKSVQVTNVQELLKAAASRTWNQNQITSLLNSYGWRLSDYEMLSNTGELDAQYMLLLEVPRDKAPFLIQNMDSIILTVPTQAAPTWMITELKAIYN</sequence>
<dbReference type="AlphaFoldDB" id="A0A1D3KZV6"/>
<dbReference type="KEGG" id="mcub:MCBB_0225"/>
<keyword evidence="2" id="KW-0472">Membrane</keyword>
<organism evidence="3 4">
    <name type="scientific">Methanobacterium congolense</name>
    <dbReference type="NCBI Taxonomy" id="118062"/>
    <lineage>
        <taxon>Archaea</taxon>
        <taxon>Methanobacteriati</taxon>
        <taxon>Methanobacteriota</taxon>
        <taxon>Methanomada group</taxon>
        <taxon>Methanobacteria</taxon>
        <taxon>Methanobacteriales</taxon>
        <taxon>Methanobacteriaceae</taxon>
        <taxon>Methanobacterium</taxon>
    </lineage>
</organism>
<reference evidence="3 4" key="1">
    <citation type="submission" date="2016-08" db="EMBL/GenBank/DDBJ databases">
        <authorList>
            <person name="Seilhamer J.J."/>
        </authorList>
    </citation>
    <scope>NUCLEOTIDE SEQUENCE [LARGE SCALE GENOMIC DNA]</scope>
    <source>
        <strain evidence="3">Buetzberg</strain>
    </source>
</reference>
<keyword evidence="4" id="KW-1185">Reference proteome</keyword>
<evidence type="ECO:0000313" key="3">
    <source>
        <dbReference type="EMBL" id="SCG84813.1"/>
    </source>
</evidence>
<feature type="compositionally biased region" description="Gly residues" evidence="1">
    <location>
        <begin position="91"/>
        <end position="102"/>
    </location>
</feature>
<feature type="transmembrane region" description="Helical" evidence="2">
    <location>
        <begin position="113"/>
        <end position="134"/>
    </location>
</feature>
<dbReference type="STRING" id="118062.MCBB_0225"/>
<gene>
    <name evidence="3" type="ORF">MCBB_0225</name>
</gene>
<evidence type="ECO:0000256" key="2">
    <source>
        <dbReference type="SAM" id="Phobius"/>
    </source>
</evidence>
<feature type="compositionally biased region" description="Basic and acidic residues" evidence="1">
    <location>
        <begin position="1"/>
        <end position="38"/>
    </location>
</feature>
<dbReference type="Pfam" id="PF04415">
    <property type="entry name" value="DUF515"/>
    <property type="match status" value="1"/>
</dbReference>
<keyword evidence="2" id="KW-1133">Transmembrane helix</keyword>
<dbReference type="EMBL" id="LT607756">
    <property type="protein sequence ID" value="SCG84813.1"/>
    <property type="molecule type" value="Genomic_DNA"/>
</dbReference>